<gene>
    <name evidence="2" type="ORF">COLAER_00322</name>
</gene>
<evidence type="ECO:0000313" key="2">
    <source>
        <dbReference type="EMBL" id="EBA40650.1"/>
    </source>
</evidence>
<evidence type="ECO:0000256" key="1">
    <source>
        <dbReference type="SAM" id="Phobius"/>
    </source>
</evidence>
<feature type="transmembrane region" description="Helical" evidence="1">
    <location>
        <begin position="199"/>
        <end position="230"/>
    </location>
</feature>
<sequence length="357" mass="38179">MSLLKVAVGTKLLEIGIFDLATGGQHHEHAVAHLLDRGTQTAGKAVREVQDALGNFGAYAHKNQCDRLLGANAAHHSLHVVIALGAQDIGRQLRRGVDDIARIGRGIARCRRGCSGGTGAGILGVARRRVIGTGTITARNTVLRARRRVIRRGMAGVIADQLTGARIHGNRLSFTAARLTKQAVARLVLGVEALARSTAVAVVLIAIVVAVIVAVVVVLAITLVVTLLAAQVHLIFNLVKEAHGCVLSRFSAGAPIISAHFRALFYCKLRAKYYPAQANERRALLKGRLKVLAHTAGKLRQVQIGMRRLQLIPQLTKPRKGAACHILIPPGRHSHKPLYANSLKFCKLTRGGANLIG</sequence>
<dbReference type="Proteomes" id="UP000002979">
    <property type="component" value="Unassembled WGS sequence"/>
</dbReference>
<organism evidence="2 3">
    <name type="scientific">Collinsella aerofaciens (strain ATCC 25986 / DSM 3979 / JCM 10188 / KCTC 3647 / NCTC 11838 / VPI 1003)</name>
    <dbReference type="NCBI Taxonomy" id="411903"/>
    <lineage>
        <taxon>Bacteria</taxon>
        <taxon>Bacillati</taxon>
        <taxon>Actinomycetota</taxon>
        <taxon>Coriobacteriia</taxon>
        <taxon>Coriobacteriales</taxon>
        <taxon>Coriobacteriaceae</taxon>
        <taxon>Collinsella</taxon>
    </lineage>
</organism>
<dbReference type="AlphaFoldDB" id="A4E7E1"/>
<proteinExistence type="predicted"/>
<reference evidence="2 3" key="2">
    <citation type="submission" date="2007-04" db="EMBL/GenBank/DDBJ databases">
        <authorList>
            <person name="Fulton L."/>
            <person name="Clifton S."/>
            <person name="Fulton B."/>
            <person name="Xu J."/>
            <person name="Minx P."/>
            <person name="Mardis E.R."/>
            <person name="Wilson R.K."/>
        </authorList>
    </citation>
    <scope>NUCLEOTIDE SEQUENCE [LARGE SCALE GENOMIC DNA]</scope>
    <source>
        <strain evidence="3">ATCC 25986 / DSM 3979 / JCM 10188 / KCTC 3647 / NCTC 11838 / VPI 1003</strain>
    </source>
</reference>
<keyword evidence="1" id="KW-0472">Membrane</keyword>
<dbReference type="EMBL" id="AAVN02000001">
    <property type="protein sequence ID" value="EBA40650.1"/>
    <property type="molecule type" value="Genomic_DNA"/>
</dbReference>
<reference evidence="2 3" key="1">
    <citation type="submission" date="2007-01" db="EMBL/GenBank/DDBJ databases">
        <title>Draft genome sequence of Collinsella aerofaciens (ATCC 25986).</title>
        <authorList>
            <person name="Sudarsanam P."/>
            <person name="Ley R."/>
            <person name="Guruge J."/>
            <person name="Turnbaugh P.J."/>
            <person name="Mahowald M."/>
            <person name="Liep D."/>
            <person name="Gordon J."/>
        </authorList>
    </citation>
    <scope>NUCLEOTIDE SEQUENCE [LARGE SCALE GENOMIC DNA]</scope>
    <source>
        <strain evidence="3">ATCC 25986 / DSM 3979 / JCM 10188 / KCTC 3647 / NCTC 11838 / VPI 1003</strain>
    </source>
</reference>
<comment type="caution">
    <text evidence="2">The sequence shown here is derived from an EMBL/GenBank/DDBJ whole genome shotgun (WGS) entry which is preliminary data.</text>
</comment>
<name>A4E7E1_COLAA</name>
<accession>A4E7E1</accession>
<protein>
    <submittedName>
        <fullName evidence="2">Uncharacterized protein</fullName>
    </submittedName>
</protein>
<keyword evidence="1" id="KW-1133">Transmembrane helix</keyword>
<evidence type="ECO:0000313" key="3">
    <source>
        <dbReference type="Proteomes" id="UP000002979"/>
    </source>
</evidence>
<keyword evidence="1" id="KW-0812">Transmembrane</keyword>